<proteinExistence type="predicted"/>
<dbReference type="EMBL" id="KN833870">
    <property type="protein sequence ID" value="KIK15977.1"/>
    <property type="molecule type" value="Genomic_DNA"/>
</dbReference>
<protein>
    <submittedName>
        <fullName evidence="1">Uncharacterized protein</fullName>
    </submittedName>
</protein>
<reference evidence="1 2" key="1">
    <citation type="submission" date="2014-04" db="EMBL/GenBank/DDBJ databases">
        <authorList>
            <consortium name="DOE Joint Genome Institute"/>
            <person name="Kuo A."/>
            <person name="Kohler A."/>
            <person name="Costa M.D."/>
            <person name="Nagy L.G."/>
            <person name="Floudas D."/>
            <person name="Copeland A."/>
            <person name="Barry K.W."/>
            <person name="Cichocki N."/>
            <person name="Veneault-Fourrey C."/>
            <person name="LaButti K."/>
            <person name="Lindquist E.A."/>
            <person name="Lipzen A."/>
            <person name="Lundell T."/>
            <person name="Morin E."/>
            <person name="Murat C."/>
            <person name="Sun H."/>
            <person name="Tunlid A."/>
            <person name="Henrissat B."/>
            <person name="Grigoriev I.V."/>
            <person name="Hibbett D.S."/>
            <person name="Martin F."/>
            <person name="Nordberg H.P."/>
            <person name="Cantor M.N."/>
            <person name="Hua S.X."/>
        </authorList>
    </citation>
    <scope>NUCLEOTIDE SEQUENCE [LARGE SCALE GENOMIC DNA]</scope>
    <source>
        <strain evidence="1 2">441</strain>
    </source>
</reference>
<sequence length="134" mass="14984">MQYEPVYCSVSATGTSLCAPNSANSASFPPEAFLAHTFPAQLANSATSVPPQEPPHSSGDLRACEWRNDQGDICGVLVGWHCERHLAFAFEIRELPSLTVIVCGACGEEKKRKFIVRHFRDVHLRFLRRRRIDT</sequence>
<dbReference type="AlphaFoldDB" id="A0A0C9Z149"/>
<evidence type="ECO:0000313" key="1">
    <source>
        <dbReference type="EMBL" id="KIK15977.1"/>
    </source>
</evidence>
<accession>A0A0C9Z149</accession>
<dbReference type="OrthoDB" id="2607886at2759"/>
<reference evidence="2" key="2">
    <citation type="submission" date="2015-01" db="EMBL/GenBank/DDBJ databases">
        <title>Evolutionary Origins and Diversification of the Mycorrhizal Mutualists.</title>
        <authorList>
            <consortium name="DOE Joint Genome Institute"/>
            <consortium name="Mycorrhizal Genomics Consortium"/>
            <person name="Kohler A."/>
            <person name="Kuo A."/>
            <person name="Nagy L.G."/>
            <person name="Floudas D."/>
            <person name="Copeland A."/>
            <person name="Barry K.W."/>
            <person name="Cichocki N."/>
            <person name="Veneault-Fourrey C."/>
            <person name="LaButti K."/>
            <person name="Lindquist E.A."/>
            <person name="Lipzen A."/>
            <person name="Lundell T."/>
            <person name="Morin E."/>
            <person name="Murat C."/>
            <person name="Riley R."/>
            <person name="Ohm R."/>
            <person name="Sun H."/>
            <person name="Tunlid A."/>
            <person name="Henrissat B."/>
            <person name="Grigoriev I.V."/>
            <person name="Hibbett D.S."/>
            <person name="Martin F."/>
        </authorList>
    </citation>
    <scope>NUCLEOTIDE SEQUENCE [LARGE SCALE GENOMIC DNA]</scope>
    <source>
        <strain evidence="2">441</strain>
    </source>
</reference>
<dbReference type="Proteomes" id="UP000054018">
    <property type="component" value="Unassembled WGS sequence"/>
</dbReference>
<keyword evidence="2" id="KW-1185">Reference proteome</keyword>
<organism evidence="1 2">
    <name type="scientific">Pisolithus microcarpus 441</name>
    <dbReference type="NCBI Taxonomy" id="765257"/>
    <lineage>
        <taxon>Eukaryota</taxon>
        <taxon>Fungi</taxon>
        <taxon>Dikarya</taxon>
        <taxon>Basidiomycota</taxon>
        <taxon>Agaricomycotina</taxon>
        <taxon>Agaricomycetes</taxon>
        <taxon>Agaricomycetidae</taxon>
        <taxon>Boletales</taxon>
        <taxon>Sclerodermatineae</taxon>
        <taxon>Pisolithaceae</taxon>
        <taxon>Pisolithus</taxon>
    </lineage>
</organism>
<name>A0A0C9Z149_9AGAM</name>
<gene>
    <name evidence="1" type="ORF">PISMIDRAFT_16121</name>
</gene>
<evidence type="ECO:0000313" key="2">
    <source>
        <dbReference type="Proteomes" id="UP000054018"/>
    </source>
</evidence>
<dbReference type="HOGENOM" id="CLU_1897016_0_0_1"/>